<keyword evidence="3" id="KW-1185">Reference proteome</keyword>
<evidence type="ECO:0000313" key="3">
    <source>
        <dbReference type="Proteomes" id="UP000811282"/>
    </source>
</evidence>
<evidence type="ECO:0000313" key="2">
    <source>
        <dbReference type="EMBL" id="MBT9432959.1"/>
    </source>
</evidence>
<feature type="transmembrane region" description="Helical" evidence="1">
    <location>
        <begin position="12"/>
        <end position="36"/>
    </location>
</feature>
<dbReference type="Proteomes" id="UP000811282">
    <property type="component" value="Unassembled WGS sequence"/>
</dbReference>
<accession>A0ABS5YEF6</accession>
<gene>
    <name evidence="2" type="ORF">JZM24_13965</name>
</gene>
<organism evidence="2 3">
    <name type="scientific">Candidatus Sodalis endolongispinus</name>
    <dbReference type="NCBI Taxonomy" id="2812662"/>
    <lineage>
        <taxon>Bacteria</taxon>
        <taxon>Pseudomonadati</taxon>
        <taxon>Pseudomonadota</taxon>
        <taxon>Gammaproteobacteria</taxon>
        <taxon>Enterobacterales</taxon>
        <taxon>Bruguierivoracaceae</taxon>
        <taxon>Sodalis</taxon>
    </lineage>
</organism>
<proteinExistence type="predicted"/>
<evidence type="ECO:0000256" key="1">
    <source>
        <dbReference type="SAM" id="Phobius"/>
    </source>
</evidence>
<comment type="caution">
    <text evidence="2">The sequence shown here is derived from an EMBL/GenBank/DDBJ whole genome shotgun (WGS) entry which is preliminary data.</text>
</comment>
<protein>
    <submittedName>
        <fullName evidence="2">Uncharacterized protein</fullName>
    </submittedName>
</protein>
<keyword evidence="1" id="KW-1133">Transmembrane helix</keyword>
<sequence length="53" mass="6080">MKTRQKGFLHYILIRSLLGWGVTSAVAFLLLVYWLFDTPVINFAGLLTFLFTS</sequence>
<dbReference type="EMBL" id="JAFJYC010000002">
    <property type="protein sequence ID" value="MBT9432959.1"/>
    <property type="molecule type" value="Genomic_DNA"/>
</dbReference>
<reference evidence="2 3" key="1">
    <citation type="journal article" date="2021" name="Genome Biol. Evol.">
        <title>The evolution of interdependence in a four-way mealybug symbiosis.</title>
        <authorList>
            <person name="Garber A.I."/>
            <person name="Kupper M."/>
            <person name="Laetsch D.R."/>
            <person name="Weldon S.R."/>
            <person name="Ladinsky M.S."/>
            <person name="Bjorkman P.J."/>
            <person name="McCutcheon J.P."/>
        </authorList>
    </citation>
    <scope>NUCLEOTIDE SEQUENCE [LARGE SCALE GENOMIC DNA]</scope>
    <source>
        <strain evidence="2">SOD</strain>
    </source>
</reference>
<dbReference type="RefSeq" id="WP_215670400.1">
    <property type="nucleotide sequence ID" value="NZ_JAFJYC010000002.1"/>
</dbReference>
<keyword evidence="1" id="KW-0812">Transmembrane</keyword>
<keyword evidence="1" id="KW-0472">Membrane</keyword>
<name>A0ABS5YEF6_9GAMM</name>